<feature type="compositionally biased region" description="Basic and acidic residues" evidence="1">
    <location>
        <begin position="18"/>
        <end position="38"/>
    </location>
</feature>
<name>A0AAD2JIS7_9STRA</name>
<gene>
    <name evidence="2" type="ORF">CYCCA115_LOCUS14887</name>
</gene>
<dbReference type="Proteomes" id="UP001295423">
    <property type="component" value="Unassembled WGS sequence"/>
</dbReference>
<accession>A0AAD2JIS7</accession>
<protein>
    <submittedName>
        <fullName evidence="2">Uncharacterized protein</fullName>
    </submittedName>
</protein>
<evidence type="ECO:0000313" key="3">
    <source>
        <dbReference type="Proteomes" id="UP001295423"/>
    </source>
</evidence>
<dbReference type="AlphaFoldDB" id="A0AAD2JIS7"/>
<evidence type="ECO:0000313" key="2">
    <source>
        <dbReference type="EMBL" id="CAJ1954293.1"/>
    </source>
</evidence>
<dbReference type="EMBL" id="CAKOGP040001868">
    <property type="protein sequence ID" value="CAJ1954293.1"/>
    <property type="molecule type" value="Genomic_DNA"/>
</dbReference>
<organism evidence="2 3">
    <name type="scientific">Cylindrotheca closterium</name>
    <dbReference type="NCBI Taxonomy" id="2856"/>
    <lineage>
        <taxon>Eukaryota</taxon>
        <taxon>Sar</taxon>
        <taxon>Stramenopiles</taxon>
        <taxon>Ochrophyta</taxon>
        <taxon>Bacillariophyta</taxon>
        <taxon>Bacillariophyceae</taxon>
        <taxon>Bacillariophycidae</taxon>
        <taxon>Bacillariales</taxon>
        <taxon>Bacillariaceae</taxon>
        <taxon>Cylindrotheca</taxon>
    </lineage>
</organism>
<evidence type="ECO:0000256" key="1">
    <source>
        <dbReference type="SAM" id="MobiDB-lite"/>
    </source>
</evidence>
<keyword evidence="3" id="KW-1185">Reference proteome</keyword>
<feature type="region of interest" description="Disordered" evidence="1">
    <location>
        <begin position="16"/>
        <end position="49"/>
    </location>
</feature>
<proteinExistence type="predicted"/>
<comment type="caution">
    <text evidence="2">The sequence shown here is derived from an EMBL/GenBank/DDBJ whole genome shotgun (WGS) entry which is preliminary data.</text>
</comment>
<sequence>MDDFLLELEIMSDLFDFGSDKDEGSSSKSSYEREDMRGRGPRAPKVARNPYIGPFSNVYIKNADEQNANDMGSIQDQKSTLAKGFWRRFGISHSSFDSIAKDWDVDGEYRALKRRNSTRRIDTRI</sequence>
<reference evidence="2" key="1">
    <citation type="submission" date="2023-08" db="EMBL/GenBank/DDBJ databases">
        <authorList>
            <person name="Audoor S."/>
            <person name="Bilcke G."/>
        </authorList>
    </citation>
    <scope>NUCLEOTIDE SEQUENCE</scope>
</reference>